<reference evidence="1 2" key="1">
    <citation type="submission" date="2016-03" db="EMBL/GenBank/DDBJ databases">
        <title>Comparative genomics of the ectomycorrhizal sister species Rhizopogon vinicolor and Rhizopogon vesiculosus (Basidiomycota: Boletales) reveals a divergence of the mating type B locus.</title>
        <authorList>
            <person name="Mujic A.B."/>
            <person name="Kuo A."/>
            <person name="Tritt A."/>
            <person name="Lipzen A."/>
            <person name="Chen C."/>
            <person name="Johnson J."/>
            <person name="Sharma A."/>
            <person name="Barry K."/>
            <person name="Grigoriev I.V."/>
            <person name="Spatafora J.W."/>
        </authorList>
    </citation>
    <scope>NUCLEOTIDE SEQUENCE [LARGE SCALE GENOMIC DNA]</scope>
    <source>
        <strain evidence="1 2">AM-OR11-056</strain>
    </source>
</reference>
<comment type="caution">
    <text evidence="1">The sequence shown here is derived from an EMBL/GenBank/DDBJ whole genome shotgun (WGS) entry which is preliminary data.</text>
</comment>
<dbReference type="EMBL" id="LVVM01002375">
    <property type="protein sequence ID" value="OJA16760.1"/>
    <property type="molecule type" value="Genomic_DNA"/>
</dbReference>
<keyword evidence="2" id="KW-1185">Reference proteome</keyword>
<organism evidence="1 2">
    <name type="scientific">Rhizopogon vesiculosus</name>
    <dbReference type="NCBI Taxonomy" id="180088"/>
    <lineage>
        <taxon>Eukaryota</taxon>
        <taxon>Fungi</taxon>
        <taxon>Dikarya</taxon>
        <taxon>Basidiomycota</taxon>
        <taxon>Agaricomycotina</taxon>
        <taxon>Agaricomycetes</taxon>
        <taxon>Agaricomycetidae</taxon>
        <taxon>Boletales</taxon>
        <taxon>Suillineae</taxon>
        <taxon>Rhizopogonaceae</taxon>
        <taxon>Rhizopogon</taxon>
    </lineage>
</organism>
<sequence length="121" mass="14068">MLHVSTIQPTTNAAFYLPRISKQDDSGFRYHRCIAKHSQLMIPDLETPYSRFPNPDQYQASQLTEQNIDAILTERQGQLNAILRNIPAFDTVMNKIQNIFQQLVKDQHMIAHSMNLHRGYK</sequence>
<name>A0A1J8QTI6_9AGAM</name>
<dbReference type="OrthoDB" id="2691749at2759"/>
<dbReference type="AlphaFoldDB" id="A0A1J8QTI6"/>
<evidence type="ECO:0000313" key="2">
    <source>
        <dbReference type="Proteomes" id="UP000183567"/>
    </source>
</evidence>
<gene>
    <name evidence="1" type="ORF">AZE42_13786</name>
</gene>
<accession>A0A1J8QTI6</accession>
<dbReference type="Proteomes" id="UP000183567">
    <property type="component" value="Unassembled WGS sequence"/>
</dbReference>
<proteinExistence type="predicted"/>
<evidence type="ECO:0000313" key="1">
    <source>
        <dbReference type="EMBL" id="OJA16760.1"/>
    </source>
</evidence>
<protein>
    <submittedName>
        <fullName evidence="1">Uncharacterized protein</fullName>
    </submittedName>
</protein>
<feature type="non-terminal residue" evidence="1">
    <location>
        <position position="121"/>
    </location>
</feature>